<dbReference type="AlphaFoldDB" id="A0A2P2Q799"/>
<sequence>MRSLLKTLINLLTTGKFPNLLKNRFTKPLNSTSSEKQIISLKRWKEIVVFLNLLKLLNCFHMTPSNIIKSIIIICI</sequence>
<accession>A0A2P2Q799</accession>
<dbReference type="EMBL" id="GGEC01082346">
    <property type="protein sequence ID" value="MBX62830.1"/>
    <property type="molecule type" value="Transcribed_RNA"/>
</dbReference>
<reference evidence="1" key="1">
    <citation type="submission" date="2018-02" db="EMBL/GenBank/DDBJ databases">
        <title>Rhizophora mucronata_Transcriptome.</title>
        <authorList>
            <person name="Meera S.P."/>
            <person name="Sreeshan A."/>
            <person name="Augustine A."/>
        </authorList>
    </citation>
    <scope>NUCLEOTIDE SEQUENCE</scope>
    <source>
        <tissue evidence="1">Leaf</tissue>
    </source>
</reference>
<proteinExistence type="predicted"/>
<organism evidence="1">
    <name type="scientific">Rhizophora mucronata</name>
    <name type="common">Asiatic mangrove</name>
    <dbReference type="NCBI Taxonomy" id="61149"/>
    <lineage>
        <taxon>Eukaryota</taxon>
        <taxon>Viridiplantae</taxon>
        <taxon>Streptophyta</taxon>
        <taxon>Embryophyta</taxon>
        <taxon>Tracheophyta</taxon>
        <taxon>Spermatophyta</taxon>
        <taxon>Magnoliopsida</taxon>
        <taxon>eudicotyledons</taxon>
        <taxon>Gunneridae</taxon>
        <taxon>Pentapetalae</taxon>
        <taxon>rosids</taxon>
        <taxon>fabids</taxon>
        <taxon>Malpighiales</taxon>
        <taxon>Rhizophoraceae</taxon>
        <taxon>Rhizophora</taxon>
    </lineage>
</organism>
<protein>
    <submittedName>
        <fullName evidence="1">Uncharacterized protein</fullName>
    </submittedName>
</protein>
<evidence type="ECO:0000313" key="1">
    <source>
        <dbReference type="EMBL" id="MBX62830.1"/>
    </source>
</evidence>
<name>A0A2P2Q799_RHIMU</name>